<dbReference type="SUPFAM" id="SSF53850">
    <property type="entry name" value="Periplasmic binding protein-like II"/>
    <property type="match status" value="1"/>
</dbReference>
<evidence type="ECO:0000256" key="1">
    <source>
        <dbReference type="SAM" id="SignalP"/>
    </source>
</evidence>
<evidence type="ECO:0000313" key="2">
    <source>
        <dbReference type="EMBL" id="MCF2950385.1"/>
    </source>
</evidence>
<reference evidence="2 3" key="1">
    <citation type="submission" date="2022-01" db="EMBL/GenBank/DDBJ databases">
        <title>Paraglaciecola sp. G1-23.</title>
        <authorList>
            <person name="Jin M.S."/>
            <person name="Han D.M."/>
            <person name="Kim H.M."/>
            <person name="Jeon C.O."/>
        </authorList>
    </citation>
    <scope>NUCLEOTIDE SEQUENCE [LARGE SCALE GENOMIC DNA]</scope>
    <source>
        <strain evidence="2 3">G1-23</strain>
    </source>
</reference>
<protein>
    <submittedName>
        <fullName evidence="2">Transporter substrate-binding domain-containing protein</fullName>
    </submittedName>
</protein>
<comment type="caution">
    <text evidence="2">The sequence shown here is derived from an EMBL/GenBank/DDBJ whole genome shotgun (WGS) entry which is preliminary data.</text>
</comment>
<sequence length="246" mass="27850">MQSHILYCAVLFILSTSFITEAKSPSVSQTKLRYSNDPAGGWVPYAITDDPSRPGIFNEIVPLLMEEANIQAKSTPLPIKRALVELHAGNLDFDLVNPEWIASHDKGNFIYSMPIIEVTEYLVSLHSTSITYVSLEDIHGELVGTVAGYYYHDDNKFNRSDFRSESEVILGLGKKRYSVAIMERAAALYWSDKHDLEISFGPIHSKGEIVLRLRKELQYLMPKINQTIIRLQKQGDIAKILSQYLD</sequence>
<accession>A0ABS9DDF1</accession>
<dbReference type="Gene3D" id="3.40.190.10">
    <property type="entry name" value="Periplasmic binding protein-like II"/>
    <property type="match status" value="2"/>
</dbReference>
<keyword evidence="1" id="KW-0732">Signal</keyword>
<dbReference type="RefSeq" id="WP_235314487.1">
    <property type="nucleotide sequence ID" value="NZ_JAKGAS010000019.1"/>
</dbReference>
<evidence type="ECO:0000313" key="3">
    <source>
        <dbReference type="Proteomes" id="UP001521137"/>
    </source>
</evidence>
<dbReference type="Proteomes" id="UP001521137">
    <property type="component" value="Unassembled WGS sequence"/>
</dbReference>
<organism evidence="2 3">
    <name type="scientific">Paraglaciecola algarum</name>
    <dbReference type="NCBI Taxonomy" id="3050085"/>
    <lineage>
        <taxon>Bacteria</taxon>
        <taxon>Pseudomonadati</taxon>
        <taxon>Pseudomonadota</taxon>
        <taxon>Gammaproteobacteria</taxon>
        <taxon>Alteromonadales</taxon>
        <taxon>Alteromonadaceae</taxon>
        <taxon>Paraglaciecola</taxon>
    </lineage>
</organism>
<feature type="chain" id="PRO_5046033806" evidence="1">
    <location>
        <begin position="23"/>
        <end position="246"/>
    </location>
</feature>
<name>A0ABS9DDF1_9ALTE</name>
<feature type="signal peptide" evidence="1">
    <location>
        <begin position="1"/>
        <end position="22"/>
    </location>
</feature>
<proteinExistence type="predicted"/>
<dbReference type="EMBL" id="JAKGAS010000019">
    <property type="protein sequence ID" value="MCF2950385.1"/>
    <property type="molecule type" value="Genomic_DNA"/>
</dbReference>
<gene>
    <name evidence="2" type="ORF">L0668_19910</name>
</gene>
<keyword evidence="3" id="KW-1185">Reference proteome</keyword>